<organism evidence="18 19">
    <name type="scientific">Aestuariirhabdus litorea</name>
    <dbReference type="NCBI Taxonomy" id="2528527"/>
    <lineage>
        <taxon>Bacteria</taxon>
        <taxon>Pseudomonadati</taxon>
        <taxon>Pseudomonadota</taxon>
        <taxon>Gammaproteobacteria</taxon>
        <taxon>Oceanospirillales</taxon>
        <taxon>Aestuariirhabdaceae</taxon>
        <taxon>Aestuariirhabdus</taxon>
    </lineage>
</organism>
<feature type="active site" evidence="13">
    <location>
        <position position="124"/>
    </location>
</feature>
<evidence type="ECO:0000256" key="6">
    <source>
        <dbReference type="ARBA" id="ARBA00022670"/>
    </source>
</evidence>
<dbReference type="GO" id="GO:0009002">
    <property type="term" value="F:serine-type D-Ala-D-Ala carboxypeptidase activity"/>
    <property type="evidence" value="ECO:0007669"/>
    <property type="project" value="UniProtKB-EC"/>
</dbReference>
<feature type="active site" description="Acyl-ester intermediate" evidence="13">
    <location>
        <position position="64"/>
    </location>
</feature>
<dbReference type="InterPro" id="IPR012907">
    <property type="entry name" value="Peptidase_S11_C"/>
</dbReference>
<dbReference type="SUPFAM" id="SSF56601">
    <property type="entry name" value="beta-lactamase/transpeptidase-like"/>
    <property type="match status" value="1"/>
</dbReference>
<dbReference type="Gene3D" id="2.60.410.10">
    <property type="entry name" value="D-Ala-D-Ala carboxypeptidase, C-terminal domain"/>
    <property type="match status" value="1"/>
</dbReference>
<accession>A0A3P3VLR8</accession>
<dbReference type="GO" id="GO:0071555">
    <property type="term" value="P:cell wall organization"/>
    <property type="evidence" value="ECO:0007669"/>
    <property type="project" value="UniProtKB-KW"/>
</dbReference>
<feature type="binding site" evidence="14">
    <location>
        <position position="234"/>
    </location>
    <ligand>
        <name>substrate</name>
    </ligand>
</feature>
<comment type="caution">
    <text evidence="18">The sequence shown here is derived from an EMBL/GenBank/DDBJ whole genome shotgun (WGS) entry which is preliminary data.</text>
</comment>
<dbReference type="RefSeq" id="WP_125013660.1">
    <property type="nucleotide sequence ID" value="NZ_QWEZ01000001.1"/>
</dbReference>
<feature type="signal peptide" evidence="16">
    <location>
        <begin position="1"/>
        <end position="25"/>
    </location>
</feature>
<dbReference type="PANTHER" id="PTHR21581">
    <property type="entry name" value="D-ALANYL-D-ALANINE CARBOXYPEPTIDASE"/>
    <property type="match status" value="1"/>
</dbReference>
<dbReference type="Proteomes" id="UP000280792">
    <property type="component" value="Unassembled WGS sequence"/>
</dbReference>
<keyword evidence="6" id="KW-0645">Protease</keyword>
<keyword evidence="11" id="KW-0961">Cell wall biogenesis/degradation</keyword>
<keyword evidence="8" id="KW-0378">Hydrolase</keyword>
<dbReference type="SMART" id="SM00936">
    <property type="entry name" value="PBP5_C"/>
    <property type="match status" value="1"/>
</dbReference>
<dbReference type="InterPro" id="IPR012338">
    <property type="entry name" value="Beta-lactam/transpept-like"/>
</dbReference>
<evidence type="ECO:0000256" key="3">
    <source>
        <dbReference type="ARBA" id="ARBA00007164"/>
    </source>
</evidence>
<reference evidence="18 19" key="1">
    <citation type="submission" date="2018-08" db="EMBL/GenBank/DDBJ databases">
        <authorList>
            <person name="Khan S.A."/>
        </authorList>
    </citation>
    <scope>NUCLEOTIDE SEQUENCE [LARGE SCALE GENOMIC DNA]</scope>
    <source>
        <strain evidence="18 19">GTF-13</strain>
    </source>
</reference>
<evidence type="ECO:0000256" key="15">
    <source>
        <dbReference type="RuleBase" id="RU004016"/>
    </source>
</evidence>
<sequence>MRFFGFRFIYLLAPLVLLLSAPLKAASPIPSAPSLAASSYLLMDADSGRILVESNAHQPLPPASLTKLMTAYVAENELAAGNIGAQDEVLVSEKAWKMGGSTMFIEVGERVPVEELLKGIIIVSGNDASVAIAEHIAGSEEAFADVMNSTASELGMSNTHFVNASGWPADDHYTTAADLAKLARAIIYRHPDRYDIYAEKYYQYGVDKKTGKPLRKQPNRNRLLWSNSAVDGLKTGHTEEAGFCLVTSAAQDGRRLISVVMGAKSEKARASETQKLLTYGFRFFENALVKRGGESLQSPRVWKGTVDQVAVGVSEDIVVTIPRGQSKNLSAVMELNPQLEAPLKQGQVLGEVKVKLGDELIETVPVVALQAVEAGGFFKRLWDSIMLFVYGLFA</sequence>
<dbReference type="Gene3D" id="3.40.710.10">
    <property type="entry name" value="DD-peptidase/beta-lactamase superfamily"/>
    <property type="match status" value="1"/>
</dbReference>
<reference evidence="18 19" key="2">
    <citation type="submission" date="2018-12" db="EMBL/GenBank/DDBJ databases">
        <title>Simiduia agarivorans gen. nov., sp. nov., a marine, agarolytic bacterium isolated from shallow coastal water from Keelung, Taiwan.</title>
        <authorList>
            <person name="Shieh W.Y."/>
        </authorList>
    </citation>
    <scope>NUCLEOTIDE SEQUENCE [LARGE SCALE GENOMIC DNA]</scope>
    <source>
        <strain evidence="18 19">GTF-13</strain>
    </source>
</reference>
<keyword evidence="19" id="KW-1185">Reference proteome</keyword>
<evidence type="ECO:0000313" key="19">
    <source>
        <dbReference type="Proteomes" id="UP000280792"/>
    </source>
</evidence>
<dbReference type="InterPro" id="IPR015956">
    <property type="entry name" value="Peniciliin-bd_prot_C_sf"/>
</dbReference>
<evidence type="ECO:0000256" key="14">
    <source>
        <dbReference type="PIRSR" id="PIRSR618044-2"/>
    </source>
</evidence>
<evidence type="ECO:0000256" key="9">
    <source>
        <dbReference type="ARBA" id="ARBA00022960"/>
    </source>
</evidence>
<evidence type="ECO:0000256" key="2">
    <source>
        <dbReference type="ARBA" id="ARBA00004752"/>
    </source>
</evidence>
<evidence type="ECO:0000256" key="8">
    <source>
        <dbReference type="ARBA" id="ARBA00022801"/>
    </source>
</evidence>
<evidence type="ECO:0000256" key="1">
    <source>
        <dbReference type="ARBA" id="ARBA00003217"/>
    </source>
</evidence>
<evidence type="ECO:0000259" key="17">
    <source>
        <dbReference type="SMART" id="SM00936"/>
    </source>
</evidence>
<feature type="active site" description="Proton acceptor" evidence="13">
    <location>
        <position position="67"/>
    </location>
</feature>
<dbReference type="PRINTS" id="PR00725">
    <property type="entry name" value="DADACBPTASE1"/>
</dbReference>
<dbReference type="AlphaFoldDB" id="A0A3P3VLR8"/>
<dbReference type="Pfam" id="PF07943">
    <property type="entry name" value="PBP5_C"/>
    <property type="match status" value="1"/>
</dbReference>
<dbReference type="InterPro" id="IPR018044">
    <property type="entry name" value="Peptidase_S11"/>
</dbReference>
<dbReference type="GO" id="GO:0008360">
    <property type="term" value="P:regulation of cell shape"/>
    <property type="evidence" value="ECO:0007669"/>
    <property type="project" value="UniProtKB-KW"/>
</dbReference>
<protein>
    <recommendedName>
        <fullName evidence="4">serine-type D-Ala-D-Ala carboxypeptidase</fullName>
        <ecNumber evidence="4">3.4.16.4</ecNumber>
    </recommendedName>
</protein>
<feature type="domain" description="Peptidase S11 D-Ala-D-Ala carboxypeptidase A C-terminal" evidence="17">
    <location>
        <begin position="284"/>
        <end position="374"/>
    </location>
</feature>
<evidence type="ECO:0000313" key="18">
    <source>
        <dbReference type="EMBL" id="RRJ83570.1"/>
    </source>
</evidence>
<comment type="function">
    <text evidence="1">Removes C-terminal D-alanyl residues from sugar-peptide cell wall precursors.</text>
</comment>
<evidence type="ECO:0000256" key="5">
    <source>
        <dbReference type="ARBA" id="ARBA00022645"/>
    </source>
</evidence>
<evidence type="ECO:0000256" key="11">
    <source>
        <dbReference type="ARBA" id="ARBA00023316"/>
    </source>
</evidence>
<dbReference type="PANTHER" id="PTHR21581:SF6">
    <property type="entry name" value="TRAFFICKING PROTEIN PARTICLE COMPLEX SUBUNIT 12"/>
    <property type="match status" value="1"/>
</dbReference>
<evidence type="ECO:0000256" key="16">
    <source>
        <dbReference type="SAM" id="SignalP"/>
    </source>
</evidence>
<dbReference type="UniPathway" id="UPA00219"/>
<evidence type="ECO:0000256" key="13">
    <source>
        <dbReference type="PIRSR" id="PIRSR618044-1"/>
    </source>
</evidence>
<gene>
    <name evidence="18" type="ORF">D0544_00125</name>
</gene>
<evidence type="ECO:0000256" key="12">
    <source>
        <dbReference type="ARBA" id="ARBA00034000"/>
    </source>
</evidence>
<keyword evidence="5 18" id="KW-0121">Carboxypeptidase</keyword>
<name>A0A3P3VLR8_9GAMM</name>
<keyword evidence="7 16" id="KW-0732">Signal</keyword>
<proteinExistence type="inferred from homology"/>
<feature type="chain" id="PRO_5018314190" description="serine-type D-Ala-D-Ala carboxypeptidase" evidence="16">
    <location>
        <begin position="26"/>
        <end position="394"/>
    </location>
</feature>
<evidence type="ECO:0000256" key="10">
    <source>
        <dbReference type="ARBA" id="ARBA00022984"/>
    </source>
</evidence>
<evidence type="ECO:0000256" key="7">
    <source>
        <dbReference type="ARBA" id="ARBA00022729"/>
    </source>
</evidence>
<dbReference type="EMBL" id="QWEZ01000001">
    <property type="protein sequence ID" value="RRJ83570.1"/>
    <property type="molecule type" value="Genomic_DNA"/>
</dbReference>
<comment type="catalytic activity">
    <reaction evidence="12">
        <text>Preferential cleavage: (Ac)2-L-Lys-D-Ala-|-D-Ala. Also transpeptidation of peptidyl-alanyl moieties that are N-acyl substituents of D-alanine.</text>
        <dbReference type="EC" id="3.4.16.4"/>
    </reaction>
</comment>
<evidence type="ECO:0000256" key="4">
    <source>
        <dbReference type="ARBA" id="ARBA00012448"/>
    </source>
</evidence>
<dbReference type="GO" id="GO:0006508">
    <property type="term" value="P:proteolysis"/>
    <property type="evidence" value="ECO:0007669"/>
    <property type="project" value="UniProtKB-KW"/>
</dbReference>
<dbReference type="EC" id="3.4.16.4" evidence="4"/>
<dbReference type="SUPFAM" id="SSF69189">
    <property type="entry name" value="Penicillin-binding protein associated domain"/>
    <property type="match status" value="1"/>
</dbReference>
<keyword evidence="10" id="KW-0573">Peptidoglycan synthesis</keyword>
<comment type="pathway">
    <text evidence="2">Cell wall biogenesis; peptidoglycan biosynthesis.</text>
</comment>
<dbReference type="GO" id="GO:0009252">
    <property type="term" value="P:peptidoglycan biosynthetic process"/>
    <property type="evidence" value="ECO:0007669"/>
    <property type="project" value="UniProtKB-UniPathway"/>
</dbReference>
<dbReference type="Pfam" id="PF00768">
    <property type="entry name" value="Peptidase_S11"/>
    <property type="match status" value="1"/>
</dbReference>
<dbReference type="InterPro" id="IPR037167">
    <property type="entry name" value="Peptidase_S11_C_sf"/>
</dbReference>
<dbReference type="InterPro" id="IPR001967">
    <property type="entry name" value="Peptidase_S11_N"/>
</dbReference>
<comment type="similarity">
    <text evidence="3 15">Belongs to the peptidase S11 family.</text>
</comment>
<keyword evidence="9" id="KW-0133">Cell shape</keyword>